<feature type="region of interest" description="Disordered" evidence="1">
    <location>
        <begin position="1"/>
        <end position="22"/>
    </location>
</feature>
<reference evidence="4 5" key="1">
    <citation type="journal article" date="2014" name="Genome Announc.">
        <title>Draft Genome Sequence of Propane- and Butane-Oxidizing Actinobacterium Rhodococcus ruber IEGM 231.</title>
        <authorList>
            <person name="Ivshina I.B."/>
            <person name="Kuyukina M.S."/>
            <person name="Krivoruchko A.V."/>
            <person name="Barbe V."/>
            <person name="Fischer C."/>
        </authorList>
    </citation>
    <scope>NUCLEOTIDE SEQUENCE [LARGE SCALE GENOMIC DNA]</scope>
</reference>
<dbReference type="OrthoDB" id="4482242at2"/>
<gene>
    <name evidence="4" type="ORF">RHRU231_40058</name>
</gene>
<evidence type="ECO:0000256" key="2">
    <source>
        <dbReference type="SAM" id="Phobius"/>
    </source>
</evidence>
<feature type="transmembrane region" description="Helical" evidence="2">
    <location>
        <begin position="37"/>
        <end position="59"/>
    </location>
</feature>
<dbReference type="EMBL" id="CCSD01000050">
    <property type="protein sequence ID" value="CDZ88308.1"/>
    <property type="molecule type" value="Genomic_DNA"/>
</dbReference>
<sequence>MSEDVRVGQGSASHGSVSRGSTAERSVGQKIATGTSVGAAVVLATVGILQLLQGVAAVAEGELFVVGQKYTFEFDLTTWGWIHIVTGAVLIVVGAALLTGATWGRVAAIVVAALSILLNFMWLPYYPWWSILIIALDVVVIWAVSTWNPRLDY</sequence>
<protein>
    <recommendedName>
        <fullName evidence="3">DUF7144 domain-containing protein</fullName>
    </recommendedName>
</protein>
<proteinExistence type="predicted"/>
<dbReference type="RefSeq" id="WP_010596010.1">
    <property type="nucleotide sequence ID" value="NZ_CP024315.1"/>
</dbReference>
<accession>A0A098BHY7</accession>
<dbReference type="InterPro" id="IPR055568">
    <property type="entry name" value="DUF7144"/>
</dbReference>
<evidence type="ECO:0000313" key="5">
    <source>
        <dbReference type="Proteomes" id="UP000042997"/>
    </source>
</evidence>
<evidence type="ECO:0000313" key="4">
    <source>
        <dbReference type="EMBL" id="CDZ88308.1"/>
    </source>
</evidence>
<feature type="transmembrane region" description="Helical" evidence="2">
    <location>
        <begin position="106"/>
        <end position="122"/>
    </location>
</feature>
<dbReference type="AlphaFoldDB" id="A0A098BHY7"/>
<evidence type="ECO:0000256" key="1">
    <source>
        <dbReference type="SAM" id="MobiDB-lite"/>
    </source>
</evidence>
<keyword evidence="2" id="KW-1133">Transmembrane helix</keyword>
<name>A0A098BHY7_9NOCA</name>
<dbReference type="KEGG" id="rrz:CS378_17400"/>
<feature type="transmembrane region" description="Helical" evidence="2">
    <location>
        <begin position="79"/>
        <end position="99"/>
    </location>
</feature>
<feature type="compositionally biased region" description="Polar residues" evidence="1">
    <location>
        <begin position="10"/>
        <end position="22"/>
    </location>
</feature>
<feature type="transmembrane region" description="Helical" evidence="2">
    <location>
        <begin position="128"/>
        <end position="147"/>
    </location>
</feature>
<organism evidence="4 5">
    <name type="scientific">Rhodococcus ruber</name>
    <dbReference type="NCBI Taxonomy" id="1830"/>
    <lineage>
        <taxon>Bacteria</taxon>
        <taxon>Bacillati</taxon>
        <taxon>Actinomycetota</taxon>
        <taxon>Actinomycetes</taxon>
        <taxon>Mycobacteriales</taxon>
        <taxon>Nocardiaceae</taxon>
        <taxon>Rhodococcus</taxon>
    </lineage>
</organism>
<feature type="domain" description="DUF7144" evidence="3">
    <location>
        <begin position="37"/>
        <end position="148"/>
    </location>
</feature>
<keyword evidence="2" id="KW-0812">Transmembrane</keyword>
<dbReference type="Pfam" id="PF23636">
    <property type="entry name" value="DUF7144"/>
    <property type="match status" value="1"/>
</dbReference>
<keyword evidence="2" id="KW-0472">Membrane</keyword>
<dbReference type="Proteomes" id="UP000042997">
    <property type="component" value="Unassembled WGS sequence"/>
</dbReference>
<evidence type="ECO:0000259" key="3">
    <source>
        <dbReference type="Pfam" id="PF23636"/>
    </source>
</evidence>